<dbReference type="AlphaFoldDB" id="A0A6A6GX07"/>
<sequence length="188" mass="21005">MESAKYGVRSISVQLRGIALFSDLSCSRSTLTFLFLDSAYQAWFYWFLHVAAKRNHAPMSGRVCRKTHSIVLSQGSHTRPRPLFAHSAFSPSNGKSKPSSPICQFLFLQYTRSCPFLDLLLGDEELAGHRPPWLSQEWLPPSLSYVRSTITVFPSPVSPRGLSQVSKSVHKGAAAVFFLGKLLSRLNF</sequence>
<name>A0A6A6GX07_VIRVR</name>
<gene>
    <name evidence="1" type="ORF">EV356DRAFT_346830</name>
</gene>
<evidence type="ECO:0000313" key="2">
    <source>
        <dbReference type="Proteomes" id="UP000800092"/>
    </source>
</evidence>
<dbReference type="EMBL" id="ML991844">
    <property type="protein sequence ID" value="KAF2230275.1"/>
    <property type="molecule type" value="Genomic_DNA"/>
</dbReference>
<protein>
    <submittedName>
        <fullName evidence="1">Uncharacterized protein</fullName>
    </submittedName>
</protein>
<evidence type="ECO:0000313" key="1">
    <source>
        <dbReference type="EMBL" id="KAF2230275.1"/>
    </source>
</evidence>
<accession>A0A6A6GX07</accession>
<keyword evidence="2" id="KW-1185">Reference proteome</keyword>
<proteinExistence type="predicted"/>
<reference evidence="1" key="1">
    <citation type="journal article" date="2020" name="Stud. Mycol.">
        <title>101 Dothideomycetes genomes: a test case for predicting lifestyles and emergence of pathogens.</title>
        <authorList>
            <person name="Haridas S."/>
            <person name="Albert R."/>
            <person name="Binder M."/>
            <person name="Bloem J."/>
            <person name="Labutti K."/>
            <person name="Salamov A."/>
            <person name="Andreopoulos B."/>
            <person name="Baker S."/>
            <person name="Barry K."/>
            <person name="Bills G."/>
            <person name="Bluhm B."/>
            <person name="Cannon C."/>
            <person name="Castanera R."/>
            <person name="Culley D."/>
            <person name="Daum C."/>
            <person name="Ezra D."/>
            <person name="Gonzalez J."/>
            <person name="Henrissat B."/>
            <person name="Kuo A."/>
            <person name="Liang C."/>
            <person name="Lipzen A."/>
            <person name="Lutzoni F."/>
            <person name="Magnuson J."/>
            <person name="Mondo S."/>
            <person name="Nolan M."/>
            <person name="Ohm R."/>
            <person name="Pangilinan J."/>
            <person name="Park H.-J."/>
            <person name="Ramirez L."/>
            <person name="Alfaro M."/>
            <person name="Sun H."/>
            <person name="Tritt A."/>
            <person name="Yoshinaga Y."/>
            <person name="Zwiers L.-H."/>
            <person name="Turgeon B."/>
            <person name="Goodwin S."/>
            <person name="Spatafora J."/>
            <person name="Crous P."/>
            <person name="Grigoriev I."/>
        </authorList>
    </citation>
    <scope>NUCLEOTIDE SEQUENCE</scope>
    <source>
        <strain evidence="1">Tuck. ex Michener</strain>
    </source>
</reference>
<organism evidence="1 2">
    <name type="scientific">Viridothelium virens</name>
    <name type="common">Speckled blister lichen</name>
    <name type="synonym">Trypethelium virens</name>
    <dbReference type="NCBI Taxonomy" id="1048519"/>
    <lineage>
        <taxon>Eukaryota</taxon>
        <taxon>Fungi</taxon>
        <taxon>Dikarya</taxon>
        <taxon>Ascomycota</taxon>
        <taxon>Pezizomycotina</taxon>
        <taxon>Dothideomycetes</taxon>
        <taxon>Dothideomycetes incertae sedis</taxon>
        <taxon>Trypetheliales</taxon>
        <taxon>Trypetheliaceae</taxon>
        <taxon>Viridothelium</taxon>
    </lineage>
</organism>
<dbReference type="Proteomes" id="UP000800092">
    <property type="component" value="Unassembled WGS sequence"/>
</dbReference>